<dbReference type="GO" id="GO:0000398">
    <property type="term" value="P:mRNA splicing, via spliceosome"/>
    <property type="evidence" value="ECO:0007669"/>
    <property type="project" value="InterPro"/>
</dbReference>
<feature type="region of interest" description="Disordered" evidence="6">
    <location>
        <begin position="36"/>
        <end position="94"/>
    </location>
</feature>
<keyword evidence="3" id="KW-0863">Zinc-finger</keyword>
<evidence type="ECO:0000256" key="3">
    <source>
        <dbReference type="ARBA" id="ARBA00022771"/>
    </source>
</evidence>
<evidence type="ECO:0000313" key="9">
    <source>
        <dbReference type="Proteomes" id="UP000799767"/>
    </source>
</evidence>
<evidence type="ECO:0000256" key="1">
    <source>
        <dbReference type="ARBA" id="ARBA00004123"/>
    </source>
</evidence>
<dbReference type="InterPro" id="IPR036236">
    <property type="entry name" value="Znf_C2H2_sf"/>
</dbReference>
<dbReference type="RefSeq" id="XP_033590981.1">
    <property type="nucleotide sequence ID" value="XM_033733321.1"/>
</dbReference>
<dbReference type="GO" id="GO:0003723">
    <property type="term" value="F:RNA binding"/>
    <property type="evidence" value="ECO:0007669"/>
    <property type="project" value="TreeGrafter"/>
</dbReference>
<organism evidence="8 9">
    <name type="scientific">Neohortaea acidophila</name>
    <dbReference type="NCBI Taxonomy" id="245834"/>
    <lineage>
        <taxon>Eukaryota</taxon>
        <taxon>Fungi</taxon>
        <taxon>Dikarya</taxon>
        <taxon>Ascomycota</taxon>
        <taxon>Pezizomycotina</taxon>
        <taxon>Dothideomycetes</taxon>
        <taxon>Dothideomycetidae</taxon>
        <taxon>Mycosphaerellales</taxon>
        <taxon>Teratosphaeriaceae</taxon>
        <taxon>Neohortaea</taxon>
    </lineage>
</organism>
<dbReference type="Pfam" id="PF06220">
    <property type="entry name" value="zf-U1"/>
    <property type="match status" value="1"/>
</dbReference>
<dbReference type="PROSITE" id="PS50171">
    <property type="entry name" value="ZF_MATRIN"/>
    <property type="match status" value="1"/>
</dbReference>
<reference evidence="8" key="1">
    <citation type="journal article" date="2020" name="Stud. Mycol.">
        <title>101 Dothideomycetes genomes: a test case for predicting lifestyles and emergence of pathogens.</title>
        <authorList>
            <person name="Haridas S."/>
            <person name="Albert R."/>
            <person name="Binder M."/>
            <person name="Bloem J."/>
            <person name="Labutti K."/>
            <person name="Salamov A."/>
            <person name="Andreopoulos B."/>
            <person name="Baker S."/>
            <person name="Barry K."/>
            <person name="Bills G."/>
            <person name="Bluhm B."/>
            <person name="Cannon C."/>
            <person name="Castanera R."/>
            <person name="Culley D."/>
            <person name="Daum C."/>
            <person name="Ezra D."/>
            <person name="Gonzalez J."/>
            <person name="Henrissat B."/>
            <person name="Kuo A."/>
            <person name="Liang C."/>
            <person name="Lipzen A."/>
            <person name="Lutzoni F."/>
            <person name="Magnuson J."/>
            <person name="Mondo S."/>
            <person name="Nolan M."/>
            <person name="Ohm R."/>
            <person name="Pangilinan J."/>
            <person name="Park H.-J."/>
            <person name="Ramirez L."/>
            <person name="Alfaro M."/>
            <person name="Sun H."/>
            <person name="Tritt A."/>
            <person name="Yoshinaga Y."/>
            <person name="Zwiers L.-H."/>
            <person name="Turgeon B."/>
            <person name="Goodwin S."/>
            <person name="Spatafora J."/>
            <person name="Crous P."/>
            <person name="Grigoriev I."/>
        </authorList>
    </citation>
    <scope>NUCLEOTIDE SEQUENCE</scope>
    <source>
        <strain evidence="8">CBS 113389</strain>
    </source>
</reference>
<dbReference type="EMBL" id="MU001634">
    <property type="protein sequence ID" value="KAF2484412.1"/>
    <property type="molecule type" value="Genomic_DNA"/>
</dbReference>
<feature type="region of interest" description="Disordered" evidence="6">
    <location>
        <begin position="232"/>
        <end position="286"/>
    </location>
</feature>
<feature type="compositionally biased region" description="Basic and acidic residues" evidence="6">
    <location>
        <begin position="43"/>
        <end position="65"/>
    </location>
</feature>
<feature type="domain" description="Matrin-type" evidence="7">
    <location>
        <begin position="11"/>
        <end position="42"/>
    </location>
</feature>
<gene>
    <name evidence="8" type="ORF">BDY17DRAFT_295588</name>
</gene>
<dbReference type="OrthoDB" id="191651at2759"/>
<evidence type="ECO:0000256" key="6">
    <source>
        <dbReference type="SAM" id="MobiDB-lite"/>
    </source>
</evidence>
<name>A0A6A6PWJ2_9PEZI</name>
<sequence length="286" mass="31635">MSEYWKSTPSYWCKFCSQYVRDTALERKNHEASLRHQNNIQRSIRDLSKNKDREEREQQRAKAEVARLNGLVGGSGTKPTTSPAPKILGVKDIGGSKTNASTTYTAQDRKRHAEQLAALGVKLPEELEREVKGVGSWQTVSERVIEQDQSPDRSPADIVKEEQDDKSDIKIAIPLNKGVHKRKAEEEEEAEQAARKKAWGSRLKTYPGAATQGDDGDLDALLGGIAKVRPGVEEVKKEEDGEVKTEDADDQALSAIPDVDAPTAAVKSEDVGPDPPVVFKKRKVKR</sequence>
<dbReference type="GeneID" id="54474323"/>
<dbReference type="PANTHER" id="PTHR13173:SF10">
    <property type="entry name" value="WW DOMAIN-BINDING PROTEIN 4"/>
    <property type="match status" value="1"/>
</dbReference>
<evidence type="ECO:0000256" key="2">
    <source>
        <dbReference type="ARBA" id="ARBA00022723"/>
    </source>
</evidence>
<evidence type="ECO:0000256" key="4">
    <source>
        <dbReference type="ARBA" id="ARBA00022833"/>
    </source>
</evidence>
<keyword evidence="5" id="KW-0539">Nucleus</keyword>
<feature type="compositionally biased region" description="Basic and acidic residues" evidence="6">
    <location>
        <begin position="143"/>
        <end position="166"/>
    </location>
</feature>
<dbReference type="InterPro" id="IPR040023">
    <property type="entry name" value="WBP4"/>
</dbReference>
<dbReference type="Proteomes" id="UP000799767">
    <property type="component" value="Unassembled WGS sequence"/>
</dbReference>
<feature type="compositionally biased region" description="Basic and acidic residues" evidence="6">
    <location>
        <begin position="232"/>
        <end position="246"/>
    </location>
</feature>
<dbReference type="PANTHER" id="PTHR13173">
    <property type="entry name" value="WW DOMAIN BINDING PROTEIN 4"/>
    <property type="match status" value="1"/>
</dbReference>
<evidence type="ECO:0000259" key="7">
    <source>
        <dbReference type="PROSITE" id="PS50171"/>
    </source>
</evidence>
<keyword evidence="2" id="KW-0479">Metal-binding</keyword>
<dbReference type="SUPFAM" id="SSF57667">
    <property type="entry name" value="beta-beta-alpha zinc fingers"/>
    <property type="match status" value="1"/>
</dbReference>
<keyword evidence="4" id="KW-0862">Zinc</keyword>
<dbReference type="InterPro" id="IPR000690">
    <property type="entry name" value="Matrin/U1-C_Znf_C2H2"/>
</dbReference>
<keyword evidence="9" id="KW-1185">Reference proteome</keyword>
<dbReference type="GO" id="GO:0008270">
    <property type="term" value="F:zinc ion binding"/>
    <property type="evidence" value="ECO:0007669"/>
    <property type="project" value="UniProtKB-KW"/>
</dbReference>
<protein>
    <recommendedName>
        <fullName evidence="7">Matrin-type domain-containing protein</fullName>
    </recommendedName>
</protein>
<evidence type="ECO:0000256" key="5">
    <source>
        <dbReference type="ARBA" id="ARBA00023242"/>
    </source>
</evidence>
<accession>A0A6A6PWJ2</accession>
<dbReference type="Gene3D" id="3.30.160.60">
    <property type="entry name" value="Classic Zinc Finger"/>
    <property type="match status" value="1"/>
</dbReference>
<dbReference type="InterPro" id="IPR013085">
    <property type="entry name" value="U1-CZ_Znf_C2H2"/>
</dbReference>
<dbReference type="GO" id="GO:0071011">
    <property type="term" value="C:precatalytic spliceosome"/>
    <property type="evidence" value="ECO:0007669"/>
    <property type="project" value="TreeGrafter"/>
</dbReference>
<evidence type="ECO:0000313" key="8">
    <source>
        <dbReference type="EMBL" id="KAF2484412.1"/>
    </source>
</evidence>
<comment type="subcellular location">
    <subcellularLocation>
        <location evidence="1">Nucleus</location>
    </subcellularLocation>
</comment>
<dbReference type="AlphaFoldDB" id="A0A6A6PWJ2"/>
<feature type="region of interest" description="Disordered" evidence="6">
    <location>
        <begin position="178"/>
        <end position="200"/>
    </location>
</feature>
<proteinExistence type="predicted"/>
<feature type="region of interest" description="Disordered" evidence="6">
    <location>
        <begin position="142"/>
        <end position="166"/>
    </location>
</feature>